<keyword evidence="1" id="KW-0812">Transmembrane</keyword>
<organism evidence="3 4">
    <name type="scientific">Flaviaesturariibacter aridisoli</name>
    <dbReference type="NCBI Taxonomy" id="2545761"/>
    <lineage>
        <taxon>Bacteria</taxon>
        <taxon>Pseudomonadati</taxon>
        <taxon>Bacteroidota</taxon>
        <taxon>Chitinophagia</taxon>
        <taxon>Chitinophagales</taxon>
        <taxon>Chitinophagaceae</taxon>
        <taxon>Flaviaestuariibacter</taxon>
    </lineage>
</organism>
<feature type="transmembrane region" description="Helical" evidence="1">
    <location>
        <begin position="142"/>
        <end position="162"/>
    </location>
</feature>
<feature type="transmembrane region" description="Helical" evidence="1">
    <location>
        <begin position="174"/>
        <end position="196"/>
    </location>
</feature>
<dbReference type="SUPFAM" id="SSF48317">
    <property type="entry name" value="Acid phosphatase/Vanadium-dependent haloperoxidase"/>
    <property type="match status" value="1"/>
</dbReference>
<keyword evidence="4" id="KW-1185">Reference proteome</keyword>
<accession>A0A4R4DXT8</accession>
<dbReference type="InterPro" id="IPR036938">
    <property type="entry name" value="PAP2/HPO_sf"/>
</dbReference>
<protein>
    <submittedName>
        <fullName evidence="3">Phosphatase PAP2 family protein</fullName>
    </submittedName>
</protein>
<comment type="caution">
    <text evidence="3">The sequence shown here is derived from an EMBL/GenBank/DDBJ whole genome shotgun (WGS) entry which is preliminary data.</text>
</comment>
<feature type="transmembrane region" description="Helical" evidence="1">
    <location>
        <begin position="202"/>
        <end position="220"/>
    </location>
</feature>
<evidence type="ECO:0000313" key="3">
    <source>
        <dbReference type="EMBL" id="TCZ65865.1"/>
    </source>
</evidence>
<dbReference type="RefSeq" id="WP_131854006.1">
    <property type="nucleotide sequence ID" value="NZ_SKFH01000046.1"/>
</dbReference>
<keyword evidence="1" id="KW-0472">Membrane</keyword>
<dbReference type="Pfam" id="PF01569">
    <property type="entry name" value="PAP2"/>
    <property type="match status" value="1"/>
</dbReference>
<feature type="transmembrane region" description="Helical" evidence="1">
    <location>
        <begin position="74"/>
        <end position="97"/>
    </location>
</feature>
<evidence type="ECO:0000313" key="4">
    <source>
        <dbReference type="Proteomes" id="UP000295164"/>
    </source>
</evidence>
<feature type="transmembrane region" description="Helical" evidence="1">
    <location>
        <begin position="12"/>
        <end position="41"/>
    </location>
</feature>
<proteinExistence type="predicted"/>
<name>A0A4R4DXT8_9BACT</name>
<dbReference type="InterPro" id="IPR000326">
    <property type="entry name" value="PAP2/HPO"/>
</dbReference>
<dbReference type="SMART" id="SM00014">
    <property type="entry name" value="acidPPc"/>
    <property type="match status" value="1"/>
</dbReference>
<feature type="domain" description="Phosphatidic acid phosphatase type 2/haloperoxidase" evidence="2">
    <location>
        <begin position="106"/>
        <end position="217"/>
    </location>
</feature>
<dbReference type="CDD" id="cd03392">
    <property type="entry name" value="PAP2_like_2"/>
    <property type="match status" value="1"/>
</dbReference>
<dbReference type="OrthoDB" id="9773582at2"/>
<gene>
    <name evidence="3" type="ORF">E0486_17025</name>
</gene>
<keyword evidence="1" id="KW-1133">Transmembrane helix</keyword>
<dbReference type="AlphaFoldDB" id="A0A4R4DXT8"/>
<evidence type="ECO:0000259" key="2">
    <source>
        <dbReference type="SMART" id="SM00014"/>
    </source>
</evidence>
<dbReference type="PANTHER" id="PTHR14969">
    <property type="entry name" value="SPHINGOSINE-1-PHOSPHATE PHOSPHOHYDROLASE"/>
    <property type="match status" value="1"/>
</dbReference>
<dbReference type="Proteomes" id="UP000295164">
    <property type="component" value="Unassembled WGS sequence"/>
</dbReference>
<dbReference type="PANTHER" id="PTHR14969:SF13">
    <property type="entry name" value="AT30094P"/>
    <property type="match status" value="1"/>
</dbReference>
<dbReference type="Gene3D" id="1.20.144.10">
    <property type="entry name" value="Phosphatidic acid phosphatase type 2/haloperoxidase"/>
    <property type="match status" value="1"/>
</dbReference>
<dbReference type="EMBL" id="SKFH01000046">
    <property type="protein sequence ID" value="TCZ65865.1"/>
    <property type="molecule type" value="Genomic_DNA"/>
</dbReference>
<evidence type="ECO:0000256" key="1">
    <source>
        <dbReference type="SAM" id="Phobius"/>
    </source>
</evidence>
<feature type="transmembrane region" description="Helical" evidence="1">
    <location>
        <begin position="104"/>
        <end position="122"/>
    </location>
</feature>
<sequence length="246" mass="28467">MFRNFSKRVRRFWASFALLSVEMMFVMAMFFVALVGFAYLVRRVFVLENNTFDQQVFDYLEGFVTPSRNRAMQVITFFGTHRFLIPANLGLIAWFLFVKPHRWYSIKIPAIALSSLVLMSGLKQFFGRERPLIPLLEPARGLSFPSGHALMSMTFYGMLIYITWHSVQDKRLKWTLIVCLFLFILAIGFSRVYLRVHYTSDVLAGFALGWLWIVLALKSLRFIEKQSKKKLNAVVEAPQAEPGQAA</sequence>
<reference evidence="3 4" key="1">
    <citation type="submission" date="2019-03" db="EMBL/GenBank/DDBJ databases">
        <authorList>
            <person name="Kim M.K.M."/>
        </authorList>
    </citation>
    <scope>NUCLEOTIDE SEQUENCE [LARGE SCALE GENOMIC DNA]</scope>
    <source>
        <strain evidence="3 4">17J68-15</strain>
    </source>
</reference>